<reference evidence="1 2" key="1">
    <citation type="journal article" date="2017" name="BMC Genomics">
        <title>Comparative and functional genomics of the Lactococcus lactis taxon; insights into evolution and niche adaptation.</title>
        <authorList>
            <person name="Kelleher P."/>
            <person name="Bottacini F."/>
            <person name="Mahony J."/>
            <person name="Kilcawley K.N."/>
            <person name="van Sinderen D."/>
        </authorList>
    </citation>
    <scope>NUCLEOTIDE SEQUENCE [LARGE SCALE GENOMIC DNA]</scope>
    <source>
        <strain evidence="1 2">JM1</strain>
    </source>
</reference>
<organism evidence="1 2">
    <name type="scientific">Lactococcus lactis subsp. cremoris</name>
    <name type="common">Streptococcus cremoris</name>
    <dbReference type="NCBI Taxonomy" id="1359"/>
    <lineage>
        <taxon>Bacteria</taxon>
        <taxon>Bacillati</taxon>
        <taxon>Bacillota</taxon>
        <taxon>Bacilli</taxon>
        <taxon>Lactobacillales</taxon>
        <taxon>Streptococcaceae</taxon>
        <taxon>Lactococcus</taxon>
    </lineage>
</organism>
<dbReference type="CDD" id="cd00093">
    <property type="entry name" value="HTH_XRE"/>
    <property type="match status" value="1"/>
</dbReference>
<sequence>MDNFINELLNILSKMGFTYNKIHERTGIAKLNLSKWRNGESKPNQDNLLKLRNFTLEVLTENDFNFPLKKEYREPLENFYRYTEEVLQEMPRNNNKEATILSDHADNQEALRFLKPSLDFGLFDSYINFNSRSGFNLDHKRQIERKIKKQYQSMFVLNFNLLIDFIDNNSEKNVKALLCENWTRERAEQFYNNLPHEEDYEELEGISFISSIAEFWLAQELKVSKTQIRNWKIGKDFPTEENLSKLKKLLHLNGKMAFLGYEFPKWQLEGMFLPDIDEKLRKKDEDFLYYETLEFFTQVLFFYCGKSLVIKQLKDDMENSLTEEVQENVVTEFFREFHNLKVVREIIPNEEAYKNLPNLASYLDMSDQQVDYIIRKDETLLSRIFKKEHVDLLKEVSENRCFVEEQKEQLDELVSLLENGKGIKFPYFKFKFLYSPDNHSVEDVEEIAKGLALFLTVPSVFKWFHSDYSFENLSDKESSEVIDFANLALLNNNQELKEKVKRYAVEKLRSNIDLPYCDLLAFFDDLLVPSIVEKIFGKK</sequence>
<dbReference type="AlphaFoldDB" id="A0A1V0PJJ6"/>
<evidence type="ECO:0000313" key="1">
    <source>
        <dbReference type="EMBL" id="ARE29441.1"/>
    </source>
</evidence>
<dbReference type="RefSeq" id="WP_021215069.1">
    <property type="nucleotide sequence ID" value="NZ_CP015899.2"/>
</dbReference>
<proteinExistence type="predicted"/>
<dbReference type="EMBL" id="CP015899">
    <property type="protein sequence ID" value="ARE29441.1"/>
    <property type="molecule type" value="Genomic_DNA"/>
</dbReference>
<dbReference type="InterPro" id="IPR001387">
    <property type="entry name" value="Cro/C1-type_HTH"/>
</dbReference>
<protein>
    <submittedName>
        <fullName evidence="1">Helix-turn-helix transcriptional regulator</fullName>
    </submittedName>
</protein>
<dbReference type="Proteomes" id="UP000191806">
    <property type="component" value="Chromosome"/>
</dbReference>
<gene>
    <name evidence="1" type="ORF">LLJM1_2101</name>
</gene>
<name>A0A1V0PJJ6_LACLC</name>
<accession>A0A1V0PJJ6</accession>
<evidence type="ECO:0000313" key="2">
    <source>
        <dbReference type="Proteomes" id="UP000191806"/>
    </source>
</evidence>